<evidence type="ECO:0000313" key="4">
    <source>
        <dbReference type="WBParaSite" id="ASIM_0001126901-mRNA-1"/>
    </source>
</evidence>
<dbReference type="AlphaFoldDB" id="A0A0M3JTC1"/>
<name>A0A0M3JTC1_ANISI</name>
<keyword evidence="3" id="KW-1185">Reference proteome</keyword>
<feature type="compositionally biased region" description="Basic and acidic residues" evidence="1">
    <location>
        <begin position="62"/>
        <end position="81"/>
    </location>
</feature>
<evidence type="ECO:0000313" key="3">
    <source>
        <dbReference type="Proteomes" id="UP000267096"/>
    </source>
</evidence>
<gene>
    <name evidence="2" type="ORF">ASIM_LOCUS10827</name>
</gene>
<organism evidence="4">
    <name type="scientific">Anisakis simplex</name>
    <name type="common">Herring worm</name>
    <dbReference type="NCBI Taxonomy" id="6269"/>
    <lineage>
        <taxon>Eukaryota</taxon>
        <taxon>Metazoa</taxon>
        <taxon>Ecdysozoa</taxon>
        <taxon>Nematoda</taxon>
        <taxon>Chromadorea</taxon>
        <taxon>Rhabditida</taxon>
        <taxon>Spirurina</taxon>
        <taxon>Ascaridomorpha</taxon>
        <taxon>Ascaridoidea</taxon>
        <taxon>Anisakidae</taxon>
        <taxon>Anisakis</taxon>
        <taxon>Anisakis simplex complex</taxon>
    </lineage>
</organism>
<sequence>MGQKQSYNISEDQQAAAALEKEGCIATNADWNCKAERMTHISSKTDDSCTATTPVQQLDITKQPDDIPIEHSQDEKSHEEE</sequence>
<feature type="region of interest" description="Disordered" evidence="1">
    <location>
        <begin position="42"/>
        <end position="81"/>
    </location>
</feature>
<dbReference type="WBParaSite" id="ASIM_0001126901-mRNA-1">
    <property type="protein sequence ID" value="ASIM_0001126901-mRNA-1"/>
    <property type="gene ID" value="ASIM_0001126901"/>
</dbReference>
<dbReference type="Proteomes" id="UP000267096">
    <property type="component" value="Unassembled WGS sequence"/>
</dbReference>
<reference evidence="2 3" key="2">
    <citation type="submission" date="2018-11" db="EMBL/GenBank/DDBJ databases">
        <authorList>
            <consortium name="Pathogen Informatics"/>
        </authorList>
    </citation>
    <scope>NUCLEOTIDE SEQUENCE [LARGE SCALE GENOMIC DNA]</scope>
</reference>
<feature type="compositionally biased region" description="Polar residues" evidence="1">
    <location>
        <begin position="48"/>
        <end position="60"/>
    </location>
</feature>
<protein>
    <submittedName>
        <fullName evidence="2 4">Uncharacterized protein</fullName>
    </submittedName>
</protein>
<evidence type="ECO:0000256" key="1">
    <source>
        <dbReference type="SAM" id="MobiDB-lite"/>
    </source>
</evidence>
<accession>A0A0M3JTC1</accession>
<evidence type="ECO:0000313" key="2">
    <source>
        <dbReference type="EMBL" id="VDK43738.1"/>
    </source>
</evidence>
<dbReference type="EMBL" id="UYRR01031021">
    <property type="protein sequence ID" value="VDK43738.1"/>
    <property type="molecule type" value="Genomic_DNA"/>
</dbReference>
<proteinExistence type="predicted"/>
<reference evidence="4" key="1">
    <citation type="submission" date="2017-02" db="UniProtKB">
        <authorList>
            <consortium name="WormBaseParasite"/>
        </authorList>
    </citation>
    <scope>IDENTIFICATION</scope>
</reference>